<dbReference type="EMBL" id="MTHB01000133">
    <property type="protein sequence ID" value="OXC76252.1"/>
    <property type="molecule type" value="Genomic_DNA"/>
</dbReference>
<dbReference type="AlphaFoldDB" id="A0A226WYJ8"/>
<protein>
    <submittedName>
        <fullName evidence="1">Uncharacterized protein</fullName>
    </submittedName>
</protein>
<name>A0A226WYJ8_CABSO</name>
<sequence>MQGPLLALTCTIKRGTVWFRNSFRFPGGLLRGQILLLAPPASLSLAVKPNRVAHADQFVGFGGRNHFPKKWAADHTGLRQPDVISLDRSTNC</sequence>
<accession>A0A226WYJ8</accession>
<dbReference type="Proteomes" id="UP000214720">
    <property type="component" value="Unassembled WGS sequence"/>
</dbReference>
<evidence type="ECO:0000313" key="2">
    <source>
        <dbReference type="Proteomes" id="UP000214720"/>
    </source>
</evidence>
<organism evidence="1 2">
    <name type="scientific">Caballeronia sordidicola</name>
    <name type="common">Burkholderia sordidicola</name>
    <dbReference type="NCBI Taxonomy" id="196367"/>
    <lineage>
        <taxon>Bacteria</taxon>
        <taxon>Pseudomonadati</taxon>
        <taxon>Pseudomonadota</taxon>
        <taxon>Betaproteobacteria</taxon>
        <taxon>Burkholderiales</taxon>
        <taxon>Burkholderiaceae</taxon>
        <taxon>Caballeronia</taxon>
    </lineage>
</organism>
<comment type="caution">
    <text evidence="1">The sequence shown here is derived from an EMBL/GenBank/DDBJ whole genome shotgun (WGS) entry which is preliminary data.</text>
</comment>
<reference evidence="2" key="1">
    <citation type="submission" date="2017-01" db="EMBL/GenBank/DDBJ databases">
        <title>Genome Analysis of Deinococcus marmoris KOPRI26562.</title>
        <authorList>
            <person name="Kim J.H."/>
            <person name="Oh H.-M."/>
        </authorList>
    </citation>
    <scope>NUCLEOTIDE SEQUENCE [LARGE SCALE GENOMIC DNA]</scope>
    <source>
        <strain evidence="2">PAMC 26633</strain>
    </source>
</reference>
<proteinExistence type="predicted"/>
<gene>
    <name evidence="1" type="ORF">BSU04_22930</name>
</gene>
<evidence type="ECO:0000313" key="1">
    <source>
        <dbReference type="EMBL" id="OXC76252.1"/>
    </source>
</evidence>